<name>A0A7R9H6R2_TIMCR</name>
<reference evidence="2" key="1">
    <citation type="submission" date="2020-11" db="EMBL/GenBank/DDBJ databases">
        <authorList>
            <person name="Tran Van P."/>
        </authorList>
    </citation>
    <scope>NUCLEOTIDE SEQUENCE</scope>
</reference>
<proteinExistence type="predicted"/>
<evidence type="ECO:0000313" key="2">
    <source>
        <dbReference type="EMBL" id="CAD7408128.1"/>
    </source>
</evidence>
<evidence type="ECO:0000256" key="1">
    <source>
        <dbReference type="SAM" id="Phobius"/>
    </source>
</evidence>
<accession>A0A7R9H6R2</accession>
<dbReference type="AlphaFoldDB" id="A0A7R9H6R2"/>
<protein>
    <submittedName>
        <fullName evidence="2">Uncharacterized protein</fullName>
    </submittedName>
</protein>
<keyword evidence="1" id="KW-1133">Transmembrane helix</keyword>
<feature type="transmembrane region" description="Helical" evidence="1">
    <location>
        <begin position="43"/>
        <end position="63"/>
    </location>
</feature>
<dbReference type="EMBL" id="OC320463">
    <property type="protein sequence ID" value="CAD7408128.1"/>
    <property type="molecule type" value="Genomic_DNA"/>
</dbReference>
<keyword evidence="1" id="KW-0812">Transmembrane</keyword>
<keyword evidence="1" id="KW-0472">Membrane</keyword>
<sequence>MFLGIEPEAPKRGCNFSSCTVLNNSGIVNFDDLGGLMALDLEFSVAAGVTTAILLLILSYKLLLQSFLYWNKRGVPQVGALEVNTRFKDALLSRIHISQVFAFIYK</sequence>
<gene>
    <name evidence="2" type="ORF">TCEB3V08_LOCUS9379</name>
</gene>
<organism evidence="2">
    <name type="scientific">Timema cristinae</name>
    <name type="common">Walking stick</name>
    <dbReference type="NCBI Taxonomy" id="61476"/>
    <lineage>
        <taxon>Eukaryota</taxon>
        <taxon>Metazoa</taxon>
        <taxon>Ecdysozoa</taxon>
        <taxon>Arthropoda</taxon>
        <taxon>Hexapoda</taxon>
        <taxon>Insecta</taxon>
        <taxon>Pterygota</taxon>
        <taxon>Neoptera</taxon>
        <taxon>Polyneoptera</taxon>
        <taxon>Phasmatodea</taxon>
        <taxon>Timematodea</taxon>
        <taxon>Timematoidea</taxon>
        <taxon>Timematidae</taxon>
        <taxon>Timema</taxon>
    </lineage>
</organism>